<sequence>MNAKKIILCLVMLCSITIVKAQSNVNDAPSVSDMAGEMVTKVKLAKEYFMTSNDVVAGKTFEERTANLTTKTKALFNEYRDIRTDQNKRGLFVTKDIKESINYELSIIRQTLHYMNLPTDL</sequence>
<feature type="signal peptide" evidence="1">
    <location>
        <begin position="1"/>
        <end position="21"/>
    </location>
</feature>
<name>A0A1M5QYL7_9FLAO</name>
<feature type="chain" id="PRO_5012770657" evidence="1">
    <location>
        <begin position="22"/>
        <end position="121"/>
    </location>
</feature>
<keyword evidence="1" id="KW-0732">Signal</keyword>
<keyword evidence="3" id="KW-1185">Reference proteome</keyword>
<evidence type="ECO:0000313" key="2">
    <source>
        <dbReference type="EMBL" id="SHH18966.1"/>
    </source>
</evidence>
<dbReference type="EMBL" id="FQWF01000021">
    <property type="protein sequence ID" value="SHH18966.1"/>
    <property type="molecule type" value="Genomic_DNA"/>
</dbReference>
<reference evidence="3" key="1">
    <citation type="submission" date="2016-11" db="EMBL/GenBank/DDBJ databases">
        <authorList>
            <person name="Varghese N."/>
            <person name="Submissions S."/>
        </authorList>
    </citation>
    <scope>NUCLEOTIDE SEQUENCE [LARGE SCALE GENOMIC DNA]</scope>
    <source>
        <strain evidence="3">DSM 17659</strain>
    </source>
</reference>
<dbReference type="AlphaFoldDB" id="A0A1M5QYL7"/>
<dbReference type="STRING" id="229205.SAMN05444372_12110"/>
<proteinExistence type="predicted"/>
<dbReference type="RefSeq" id="WP_139257426.1">
    <property type="nucleotide sequence ID" value="NZ_FQWF01000021.1"/>
</dbReference>
<evidence type="ECO:0000256" key="1">
    <source>
        <dbReference type="SAM" id="SignalP"/>
    </source>
</evidence>
<evidence type="ECO:0000313" key="3">
    <source>
        <dbReference type="Proteomes" id="UP000184020"/>
    </source>
</evidence>
<organism evidence="2 3">
    <name type="scientific">Flavobacterium micromati</name>
    <dbReference type="NCBI Taxonomy" id="229205"/>
    <lineage>
        <taxon>Bacteria</taxon>
        <taxon>Pseudomonadati</taxon>
        <taxon>Bacteroidota</taxon>
        <taxon>Flavobacteriia</taxon>
        <taxon>Flavobacteriales</taxon>
        <taxon>Flavobacteriaceae</taxon>
        <taxon>Flavobacterium</taxon>
    </lineage>
</organism>
<dbReference type="Proteomes" id="UP000184020">
    <property type="component" value="Unassembled WGS sequence"/>
</dbReference>
<accession>A0A1M5QYL7</accession>
<dbReference type="OrthoDB" id="9889139at2"/>
<protein>
    <submittedName>
        <fullName evidence="2">Uncharacterized protein</fullName>
    </submittedName>
</protein>
<gene>
    <name evidence="2" type="ORF">SAMN05444372_12110</name>
</gene>